<accession>A0AAJ1BIS3</accession>
<comment type="caution">
    <text evidence="2">The sequence shown here is derived from an EMBL/GenBank/DDBJ whole genome shotgun (WGS) entry which is preliminary data.</text>
</comment>
<protein>
    <submittedName>
        <fullName evidence="2">Helix-turn-helix domain-containing protein</fullName>
    </submittedName>
</protein>
<evidence type="ECO:0000313" key="3">
    <source>
        <dbReference type="Proteomes" id="UP001297581"/>
    </source>
</evidence>
<dbReference type="SUPFAM" id="SSF47413">
    <property type="entry name" value="lambda repressor-like DNA-binding domains"/>
    <property type="match status" value="1"/>
</dbReference>
<feature type="domain" description="HTH cro/C1-type" evidence="1">
    <location>
        <begin position="16"/>
        <end position="50"/>
    </location>
</feature>
<dbReference type="EMBL" id="JAKUDL010000005">
    <property type="protein sequence ID" value="MCH4295601.1"/>
    <property type="molecule type" value="Genomic_DNA"/>
</dbReference>
<dbReference type="GO" id="GO:0003677">
    <property type="term" value="F:DNA binding"/>
    <property type="evidence" value="ECO:0007669"/>
    <property type="project" value="InterPro"/>
</dbReference>
<organism evidence="2 3">
    <name type="scientific">Shewanella zhuhaiensis</name>
    <dbReference type="NCBI Taxonomy" id="2919576"/>
    <lineage>
        <taxon>Bacteria</taxon>
        <taxon>Pseudomonadati</taxon>
        <taxon>Pseudomonadota</taxon>
        <taxon>Gammaproteobacteria</taxon>
        <taxon>Alteromonadales</taxon>
        <taxon>Shewanellaceae</taxon>
        <taxon>Shewanella</taxon>
    </lineage>
</organism>
<dbReference type="InterPro" id="IPR010982">
    <property type="entry name" value="Lambda_DNA-bd_dom_sf"/>
</dbReference>
<dbReference type="PROSITE" id="PS50943">
    <property type="entry name" value="HTH_CROC1"/>
    <property type="match status" value="1"/>
</dbReference>
<keyword evidence="3" id="KW-1185">Reference proteome</keyword>
<evidence type="ECO:0000259" key="1">
    <source>
        <dbReference type="PROSITE" id="PS50943"/>
    </source>
</evidence>
<dbReference type="Proteomes" id="UP001297581">
    <property type="component" value="Unassembled WGS sequence"/>
</dbReference>
<name>A0AAJ1BIS3_9GAMM</name>
<dbReference type="Gene3D" id="1.10.260.40">
    <property type="entry name" value="lambda repressor-like DNA-binding domains"/>
    <property type="match status" value="1"/>
</dbReference>
<proteinExistence type="predicted"/>
<dbReference type="CDD" id="cd00093">
    <property type="entry name" value="HTH_XRE"/>
    <property type="match status" value="1"/>
</dbReference>
<reference evidence="2 3" key="1">
    <citation type="submission" date="2022-02" db="EMBL/GenBank/DDBJ databases">
        <title>The genome sequence of Shewanella sp. 3B26.</title>
        <authorList>
            <person name="Du J."/>
        </authorList>
    </citation>
    <scope>NUCLEOTIDE SEQUENCE [LARGE SCALE GENOMIC DNA]</scope>
    <source>
        <strain evidence="2 3">3B26</strain>
    </source>
</reference>
<evidence type="ECO:0000313" key="2">
    <source>
        <dbReference type="EMBL" id="MCH4295601.1"/>
    </source>
</evidence>
<dbReference type="InterPro" id="IPR001387">
    <property type="entry name" value="Cro/C1-type_HTH"/>
</dbReference>
<sequence>MTWLEVMAEQAELHGQKAVANKLGISRTTVSQVLSGKYPGDMERMRKLVEGAYMNRTVLCPVLGEIPLNECLANQRNTRTTGNPIRIKLYRACRAGCGHSSLEVDQVFTVQSSLVSRRNDYDADGTIRRLMLQAGDDKPQLIALLKTELKHLGARFNRAMKEKA</sequence>
<gene>
    <name evidence="2" type="ORF">MJ923_14935</name>
</gene>
<dbReference type="AlphaFoldDB" id="A0AAJ1BIS3"/>
<dbReference type="RefSeq" id="WP_240591784.1">
    <property type="nucleotide sequence ID" value="NZ_JAKUDL010000005.1"/>
</dbReference>